<evidence type="ECO:0000256" key="2">
    <source>
        <dbReference type="ARBA" id="ARBA00010312"/>
    </source>
</evidence>
<evidence type="ECO:0000256" key="7">
    <source>
        <dbReference type="ARBA" id="ARBA00023002"/>
    </source>
</evidence>
<comment type="caution">
    <text evidence="11">The sequence shown here is derived from an EMBL/GenBank/DDBJ whole genome shotgun (WGS) entry which is preliminary data.</text>
</comment>
<dbReference type="SUPFAM" id="SSF50692">
    <property type="entry name" value="ADC-like"/>
    <property type="match status" value="1"/>
</dbReference>
<gene>
    <name evidence="11" type="ORF">SCARUB_00651</name>
</gene>
<dbReference type="GO" id="GO:0016491">
    <property type="term" value="F:oxidoreductase activity"/>
    <property type="evidence" value="ECO:0007669"/>
    <property type="project" value="UniProtKB-KW"/>
</dbReference>
<evidence type="ECO:0000313" key="11">
    <source>
        <dbReference type="EMBL" id="ODS34175.1"/>
    </source>
</evidence>
<sequence length="756" mass="84928">MARFSRRTIIKGGLASAFFAIGAKIGIGSIIEKLTPGINIARTSRRLRNGIPTTCSNCPAECGIYGFTDYGRLVKIEGFDGNPNNMGKTCSKGEAGLDMLYDEERVLTPLKRVGARGEGKWESISWKEAIEEITYRLKELKMKEMPEQLVFECEASLTTELIVKRFMNAFGSPNAITHSKYGNENKIVAQRLTWGEDFEVPDVENSKYILLFGSNPYESHTFFINLAKRIASARTENYAKLVTIDVRMTQTSGKSDEWYPIRPGTDAFVALAICNVIMREGIADIEFIENHTNVTPKMLSEHLKYYTPEMAEQISGIYVADIVRVAREFATFKPSVAISGGGITKHKNGVYSERCITLLNAITGNIDTKGGYCIPRRFALQDPVPLPNEPIADSNIYYSKNDSVLEHASRAEIIDAVKSRRQKVGVYISYEYNPVYSSPDSEDTAKLFKDEDIIPFFVAIDSYMTETAALADIILPSATYLERRELFSPPSFSMVPFVSFSQPIIEPLGKSKSIYNIIKEISKKIDPNIKKYFKMSEDNFLQASISHISELSDAGGIYYLMGHGYWFDTKMNQSLYKLFERKGFNTPSGKFEIYSERLREEGHDPMPVYVPMEEFSMKNRNAFVLVPFKTNVHTADRTANSLLLSEILHNNPLWINAGIAREYGLQDDDKVEISSKLGRIETKVRITQGIHPNVVAIATNCGHWQFGHIAQAKSFESNNAKTSHVWWEDEGNGIHINKIIPASIDVIGGGRDGWIP</sequence>
<keyword evidence="8" id="KW-0408">Iron</keyword>
<evidence type="ECO:0000256" key="3">
    <source>
        <dbReference type="ARBA" id="ARBA00022485"/>
    </source>
</evidence>
<comment type="cofactor">
    <cofactor evidence="1">
        <name>Mo-bis(molybdopterin guanine dinucleotide)</name>
        <dbReference type="ChEBI" id="CHEBI:60539"/>
    </cofactor>
</comment>
<feature type="domain" description="4Fe-4S Mo/W bis-MGD-type" evidence="10">
    <location>
        <begin position="48"/>
        <end position="104"/>
    </location>
</feature>
<dbReference type="EMBL" id="MAYW01000011">
    <property type="protein sequence ID" value="ODS34175.1"/>
    <property type="molecule type" value="Genomic_DNA"/>
</dbReference>
<evidence type="ECO:0000256" key="1">
    <source>
        <dbReference type="ARBA" id="ARBA00001942"/>
    </source>
</evidence>
<keyword evidence="6" id="KW-0732">Signal</keyword>
<dbReference type="GO" id="GO:0051539">
    <property type="term" value="F:4 iron, 4 sulfur cluster binding"/>
    <property type="evidence" value="ECO:0007669"/>
    <property type="project" value="UniProtKB-KW"/>
</dbReference>
<keyword evidence="4" id="KW-0500">Molybdenum</keyword>
<dbReference type="SUPFAM" id="SSF53706">
    <property type="entry name" value="Formate dehydrogenase/DMSO reductase, domains 1-3"/>
    <property type="match status" value="1"/>
</dbReference>
<reference evidence="11 12" key="1">
    <citation type="submission" date="2016-07" db="EMBL/GenBank/DDBJ databases">
        <title>Draft genome of Scalindua rubra, obtained from a brine-seawater interface in the Red Sea, sheds light on salt adaptation in anammox bacteria.</title>
        <authorList>
            <person name="Speth D.R."/>
            <person name="Lagkouvardos I."/>
            <person name="Wang Y."/>
            <person name="Qian P.-Y."/>
            <person name="Dutilh B.E."/>
            <person name="Jetten M.S."/>
        </authorList>
    </citation>
    <scope>NUCLEOTIDE SEQUENCE [LARGE SCALE GENOMIC DNA]</scope>
    <source>
        <strain evidence="11">BSI-1</strain>
    </source>
</reference>
<dbReference type="EC" id="1.-.-.-" evidence="11"/>
<dbReference type="Gene3D" id="2.40.40.20">
    <property type="match status" value="1"/>
</dbReference>
<dbReference type="AlphaFoldDB" id="A0A1E3XEX0"/>
<dbReference type="InterPro" id="IPR009010">
    <property type="entry name" value="Asp_de-COase-like_dom_sf"/>
</dbReference>
<dbReference type="PANTHER" id="PTHR43742:SF9">
    <property type="entry name" value="TETRATHIONATE REDUCTASE SUBUNIT A"/>
    <property type="match status" value="1"/>
</dbReference>
<dbReference type="InterPro" id="IPR006657">
    <property type="entry name" value="MoPterin_dinucl-bd_dom"/>
</dbReference>
<dbReference type="Proteomes" id="UP000094056">
    <property type="component" value="Unassembled WGS sequence"/>
</dbReference>
<dbReference type="SMART" id="SM00926">
    <property type="entry name" value="Molybdop_Fe4S4"/>
    <property type="match status" value="1"/>
</dbReference>
<comment type="similarity">
    <text evidence="2">Belongs to the prokaryotic molybdopterin-containing oxidoreductase family.</text>
</comment>
<dbReference type="PROSITE" id="PS00490">
    <property type="entry name" value="MOLYBDOPTERIN_PROK_2"/>
    <property type="match status" value="1"/>
</dbReference>
<evidence type="ECO:0000256" key="8">
    <source>
        <dbReference type="ARBA" id="ARBA00023004"/>
    </source>
</evidence>
<accession>A0A1E3XEX0</accession>
<protein>
    <submittedName>
        <fullName evidence="11">Molybdopterin oxidoreductase, molybdopterin-containing subunit</fullName>
        <ecNumber evidence="11">1.-.-.-</ecNumber>
    </submittedName>
</protein>
<dbReference type="PANTHER" id="PTHR43742">
    <property type="entry name" value="TRIMETHYLAMINE-N-OXIDE REDUCTASE"/>
    <property type="match status" value="1"/>
</dbReference>
<evidence type="ECO:0000256" key="5">
    <source>
        <dbReference type="ARBA" id="ARBA00022723"/>
    </source>
</evidence>
<dbReference type="Gene3D" id="2.20.25.90">
    <property type="entry name" value="ADC-like domains"/>
    <property type="match status" value="1"/>
</dbReference>
<evidence type="ECO:0000259" key="10">
    <source>
        <dbReference type="PROSITE" id="PS51669"/>
    </source>
</evidence>
<dbReference type="Gene3D" id="3.40.50.740">
    <property type="match status" value="1"/>
</dbReference>
<keyword evidence="3" id="KW-0004">4Fe-4S</keyword>
<dbReference type="Pfam" id="PF01568">
    <property type="entry name" value="Molydop_binding"/>
    <property type="match status" value="1"/>
</dbReference>
<dbReference type="InterPro" id="IPR050612">
    <property type="entry name" value="Prok_Mopterin_Oxidored"/>
</dbReference>
<evidence type="ECO:0000256" key="4">
    <source>
        <dbReference type="ARBA" id="ARBA00022505"/>
    </source>
</evidence>
<evidence type="ECO:0000256" key="9">
    <source>
        <dbReference type="ARBA" id="ARBA00023014"/>
    </source>
</evidence>
<proteinExistence type="inferred from homology"/>
<evidence type="ECO:0000256" key="6">
    <source>
        <dbReference type="ARBA" id="ARBA00022729"/>
    </source>
</evidence>
<dbReference type="InterPro" id="IPR006655">
    <property type="entry name" value="Mopterin_OxRdtase_prok_CS"/>
</dbReference>
<keyword evidence="7 11" id="KW-0560">Oxidoreductase</keyword>
<evidence type="ECO:0000313" key="12">
    <source>
        <dbReference type="Proteomes" id="UP000094056"/>
    </source>
</evidence>
<dbReference type="InterPro" id="IPR006656">
    <property type="entry name" value="Mopterin_OxRdtase"/>
</dbReference>
<dbReference type="GO" id="GO:0043546">
    <property type="term" value="F:molybdopterin cofactor binding"/>
    <property type="evidence" value="ECO:0007669"/>
    <property type="project" value="InterPro"/>
</dbReference>
<dbReference type="GO" id="GO:0046872">
    <property type="term" value="F:metal ion binding"/>
    <property type="evidence" value="ECO:0007669"/>
    <property type="project" value="UniProtKB-KW"/>
</dbReference>
<dbReference type="PROSITE" id="PS51669">
    <property type="entry name" value="4FE4S_MOW_BIS_MGD"/>
    <property type="match status" value="1"/>
</dbReference>
<dbReference type="Pfam" id="PF04879">
    <property type="entry name" value="Molybdop_Fe4S4"/>
    <property type="match status" value="1"/>
</dbReference>
<organism evidence="11 12">
    <name type="scientific">Candidatus Scalindua rubra</name>
    <dbReference type="NCBI Taxonomy" id="1872076"/>
    <lineage>
        <taxon>Bacteria</taxon>
        <taxon>Pseudomonadati</taxon>
        <taxon>Planctomycetota</taxon>
        <taxon>Candidatus Brocadiia</taxon>
        <taxon>Candidatus Brocadiales</taxon>
        <taxon>Candidatus Scalinduaceae</taxon>
        <taxon>Candidatus Scalindua</taxon>
    </lineage>
</organism>
<dbReference type="Pfam" id="PF00384">
    <property type="entry name" value="Molybdopterin"/>
    <property type="match status" value="1"/>
</dbReference>
<dbReference type="Gene3D" id="3.40.228.10">
    <property type="entry name" value="Dimethylsulfoxide Reductase, domain 2"/>
    <property type="match status" value="1"/>
</dbReference>
<dbReference type="Gene3D" id="3.30.2070.10">
    <property type="entry name" value="Formate dehydrogenase/DMSO reductase"/>
    <property type="match status" value="1"/>
</dbReference>
<dbReference type="InterPro" id="IPR006963">
    <property type="entry name" value="Mopterin_OxRdtase_4Fe-4S_dom"/>
</dbReference>
<name>A0A1E3XEX0_9BACT</name>
<keyword evidence="9" id="KW-0411">Iron-sulfur</keyword>
<keyword evidence="5" id="KW-0479">Metal-binding</keyword>